<proteinExistence type="predicted"/>
<organism evidence="2 3">
    <name type="scientific">Puccinia coronata f. sp. avenae</name>
    <dbReference type="NCBI Taxonomy" id="200324"/>
    <lineage>
        <taxon>Eukaryota</taxon>
        <taxon>Fungi</taxon>
        <taxon>Dikarya</taxon>
        <taxon>Basidiomycota</taxon>
        <taxon>Pucciniomycotina</taxon>
        <taxon>Pucciniomycetes</taxon>
        <taxon>Pucciniales</taxon>
        <taxon>Pucciniaceae</taxon>
        <taxon>Puccinia</taxon>
    </lineage>
</organism>
<reference evidence="2 3" key="1">
    <citation type="submission" date="2017-11" db="EMBL/GenBank/DDBJ databases">
        <title>De novo assembly and phasing of dikaryotic genomes from two isolates of Puccinia coronata f. sp. avenae, the causal agent of oat crown rust.</title>
        <authorList>
            <person name="Miller M.E."/>
            <person name="Zhang Y."/>
            <person name="Omidvar V."/>
            <person name="Sperschneider J."/>
            <person name="Schwessinger B."/>
            <person name="Raley C."/>
            <person name="Palmer J.M."/>
            <person name="Garnica D."/>
            <person name="Upadhyaya N."/>
            <person name="Rathjen J."/>
            <person name="Taylor J.M."/>
            <person name="Park R.F."/>
            <person name="Dodds P.N."/>
            <person name="Hirsch C.D."/>
            <person name="Kianian S.F."/>
            <person name="Figueroa M."/>
        </authorList>
    </citation>
    <scope>NUCLEOTIDE SEQUENCE [LARGE SCALE GENOMIC DNA]</scope>
    <source>
        <strain evidence="2">12NC29</strain>
    </source>
</reference>
<evidence type="ECO:0000313" key="3">
    <source>
        <dbReference type="Proteomes" id="UP000235388"/>
    </source>
</evidence>
<feature type="compositionally biased region" description="Polar residues" evidence="1">
    <location>
        <begin position="794"/>
        <end position="806"/>
    </location>
</feature>
<dbReference type="OrthoDB" id="2507381at2759"/>
<feature type="region of interest" description="Disordered" evidence="1">
    <location>
        <begin position="1210"/>
        <end position="1254"/>
    </location>
</feature>
<feature type="compositionally biased region" description="Polar residues" evidence="1">
    <location>
        <begin position="814"/>
        <end position="823"/>
    </location>
</feature>
<name>A0A2N5TN77_9BASI</name>
<keyword evidence="3" id="KW-1185">Reference proteome</keyword>
<dbReference type="STRING" id="200324.A0A2N5TN77"/>
<feature type="compositionally biased region" description="Polar residues" evidence="1">
    <location>
        <begin position="354"/>
        <end position="383"/>
    </location>
</feature>
<feature type="region of interest" description="Disordered" evidence="1">
    <location>
        <begin position="114"/>
        <end position="182"/>
    </location>
</feature>
<dbReference type="Proteomes" id="UP000235388">
    <property type="component" value="Unassembled WGS sequence"/>
</dbReference>
<feature type="region of interest" description="Disordered" evidence="1">
    <location>
        <begin position="195"/>
        <end position="214"/>
    </location>
</feature>
<evidence type="ECO:0000313" key="2">
    <source>
        <dbReference type="EMBL" id="PLW26932.1"/>
    </source>
</evidence>
<feature type="region of interest" description="Disordered" evidence="1">
    <location>
        <begin position="1513"/>
        <end position="1538"/>
    </location>
</feature>
<protein>
    <submittedName>
        <fullName evidence="2">Uncharacterized protein</fullName>
    </submittedName>
</protein>
<gene>
    <name evidence="2" type="ORF">PCANC_24561</name>
</gene>
<feature type="region of interest" description="Disordered" evidence="1">
    <location>
        <begin position="582"/>
        <end position="626"/>
    </location>
</feature>
<feature type="region of interest" description="Disordered" evidence="1">
    <location>
        <begin position="752"/>
        <end position="823"/>
    </location>
</feature>
<feature type="region of interest" description="Disordered" evidence="1">
    <location>
        <begin position="496"/>
        <end position="526"/>
    </location>
</feature>
<sequence length="1578" mass="173114">MDLSASIQPEKTWPSDAAIFTVAQLRYYLKLNLGDYPDGSRQHLVVLYNQHLAGRFRPENQRFDWPAPSDLNVPGLKQILTEYQVKFQSSDRRNILEDLYDKLKTSLQAKKVVQKTERGVETWAPSKRPRLENPSPSVRKPLPPLRARPRWLVKRQADKSKVAGQPETRPVRRSARIGAKADAASCQAPKGFVYESDTKGKKRTTRRATNDYPPRKRCCIRVVIPVPRRRPKSRRQRRPERATSRALQDGDPTSNIDDHGTSTLLPLIDFSYSVPVDPTPTNDNEASRRHEFDRNIFPLIDCTSVPSNESTTRPNPLLEMLHSNQSNTQINPLLDRLIALPEVGVDIGGERTSPLNNNVNSKPPLALSSNESLVSSNKGSSGVRNDIPDSISTQTTLAPIITSNLSTHNKLTQLNTTSDDNELSLSLVNNHKASRRHEFDSDVFPLIDCSVPANESTTRPTPLEVLRSNQSNSPINPLLDRLIALPEVGVDIRGERTSPLNNNVNSKPPLVPSSNESLVSSNKGSSGVCNDIPDSISTQTILAPIITSNLSTHDKLTQLNTTSDDDELSLALVPYTSQNINTPASIDELPPSSDLPPLLSTATSELLPSPSRTEKTAPSNPIAEPDKISHVPLATVDLTLLTSTHLKSNPELLHQLITFPQPPQLIAAPPILASKSHLSGVPGNILPPGSDKDSVSDTNRVATVLVFPEGPQTTPTETAVPRPIDPSSPADSQFTESTLEYLDQTSIREGSVDFAPGSVSELPDPVLSPELPEESFEVSDQRVEAPLPPDSEHPVSQSALLTTSPHSPVEENNPKTPTNAFSENTHITTNMSSIGDLASSPIRNRTKRRLIIEDSDDDSTPVQSPVSTANLKSLAATSLAALLSPAAVGPAATNLAPTVVMSGTVNLPRPPEDSSESTAATRPHNANLEMVDETLNGSRVCDWPDPDGKITAAQIRPILRENNIHYKMADSKAVLLAKYKLLFSDRQGNTPRYDLRQRDLVQVTSSTSIPNPPSVEVPSAANPRVSAGEPGLLSISSNTNVQPDFPRPESQPNRNTPEILNLIDMETSSAMSVQPMSPNIARPTENLRPVSVIAARRTEPADPGSSRPEPADPGSSRPEPAVPISSQPEPAVPGFRRPEPAVPVSNWASDVFVANNNMDRDTSVNSPSVEVLISSINSLAQTSVQIGTASLSAVRVIAEGFTSLNSLIDGGQLNLPTPPSRTPAARGGSGRSRSQALFDNMEVDTPTTSRRPDRPNLEIQAFVRQHCATLFGRCARDDEFPEPATAEERRAWIRVNLTGPGSESDEELTSVCDYAMDLDGDDPDFPYGPDGPGHSSASPQALKIIWRAMRDAQIKSFRPDLSKAMTSPANRFLWEFAQKTFMRVVRSGEYDPLTKEMCDQVDIKQYFTVHVQSHLMRIHRENQKLSPAAKAACQKRKRKNSRRTTVVRHPSLVGLIPVIESCCSDDETDDEADRSLVRPGLPMRAVVHKLPWRNQQVERVMIALDRLQARRREYATQRPNTPPPRVRRRPQQPKNSTLPYVEGLPISFYDESWLKSLSTHCKNSTAKWMARRLSISLD</sequence>
<feature type="region of interest" description="Disordered" evidence="1">
    <location>
        <begin position="1004"/>
        <end position="1056"/>
    </location>
</feature>
<feature type="compositionally biased region" description="Polar residues" evidence="1">
    <location>
        <begin position="498"/>
        <end position="526"/>
    </location>
</feature>
<accession>A0A2N5TN77</accession>
<feature type="region of interest" description="Disordered" evidence="1">
    <location>
        <begin position="1096"/>
        <end position="1138"/>
    </location>
</feature>
<comment type="caution">
    <text evidence="2">The sequence shown here is derived from an EMBL/GenBank/DDBJ whole genome shotgun (WGS) entry which is preliminary data.</text>
</comment>
<evidence type="ECO:0000256" key="1">
    <source>
        <dbReference type="SAM" id="MobiDB-lite"/>
    </source>
</evidence>
<feature type="region of interest" description="Disordered" evidence="1">
    <location>
        <begin position="708"/>
        <end position="735"/>
    </location>
</feature>
<feature type="region of interest" description="Disordered" evidence="1">
    <location>
        <begin position="354"/>
        <end position="388"/>
    </location>
</feature>
<dbReference type="EMBL" id="PGCJ01000513">
    <property type="protein sequence ID" value="PLW26932.1"/>
    <property type="molecule type" value="Genomic_DNA"/>
</dbReference>
<feature type="compositionally biased region" description="Basic residues" evidence="1">
    <location>
        <begin position="227"/>
        <end position="238"/>
    </location>
</feature>
<feature type="region of interest" description="Disordered" evidence="1">
    <location>
        <begin position="224"/>
        <end position="262"/>
    </location>
</feature>
<feature type="compositionally biased region" description="Low complexity" evidence="1">
    <location>
        <begin position="589"/>
        <end position="600"/>
    </location>
</feature>